<keyword evidence="1" id="KW-0805">Transcription regulation</keyword>
<keyword evidence="3" id="KW-0804">Transcription</keyword>
<organism evidence="6 7">
    <name type="scientific">Caulobacter rhizosphaerae</name>
    <dbReference type="NCBI Taxonomy" id="2010972"/>
    <lineage>
        <taxon>Bacteria</taxon>
        <taxon>Pseudomonadati</taxon>
        <taxon>Pseudomonadota</taxon>
        <taxon>Alphaproteobacteria</taxon>
        <taxon>Caulobacterales</taxon>
        <taxon>Caulobacteraceae</taxon>
        <taxon>Caulobacter</taxon>
    </lineage>
</organism>
<proteinExistence type="predicted"/>
<dbReference type="PROSITE" id="PS01124">
    <property type="entry name" value="HTH_ARAC_FAMILY_2"/>
    <property type="match status" value="1"/>
</dbReference>
<evidence type="ECO:0000256" key="2">
    <source>
        <dbReference type="ARBA" id="ARBA00023125"/>
    </source>
</evidence>
<comment type="caution">
    <text evidence="6">The sequence shown here is derived from an EMBL/GenBank/DDBJ whole genome shotgun (WGS) entry which is preliminary data.</text>
</comment>
<dbReference type="PANTHER" id="PTHR46796:SF12">
    <property type="entry name" value="HTH-TYPE DNA-BINDING TRANSCRIPTIONAL ACTIVATOR EUTR"/>
    <property type="match status" value="1"/>
</dbReference>
<dbReference type="PANTHER" id="PTHR46796">
    <property type="entry name" value="HTH-TYPE TRANSCRIPTIONAL ACTIVATOR RHAS-RELATED"/>
    <property type="match status" value="1"/>
</dbReference>
<reference evidence="6 7" key="1">
    <citation type="submission" date="2023-07" db="EMBL/GenBank/DDBJ databases">
        <title>Sorghum-associated microbial communities from plants grown in Nebraska, USA.</title>
        <authorList>
            <person name="Schachtman D."/>
        </authorList>
    </citation>
    <scope>NUCLEOTIDE SEQUENCE [LARGE SCALE GENOMIC DNA]</scope>
    <source>
        <strain evidence="6 7">DS2154</strain>
    </source>
</reference>
<evidence type="ECO:0000313" key="6">
    <source>
        <dbReference type="EMBL" id="MDR6531537.1"/>
    </source>
</evidence>
<dbReference type="SMART" id="SM00342">
    <property type="entry name" value="HTH_ARAC"/>
    <property type="match status" value="1"/>
</dbReference>
<evidence type="ECO:0000256" key="1">
    <source>
        <dbReference type="ARBA" id="ARBA00023015"/>
    </source>
</evidence>
<evidence type="ECO:0000259" key="5">
    <source>
        <dbReference type="PROSITE" id="PS01124"/>
    </source>
</evidence>
<dbReference type="InterPro" id="IPR050204">
    <property type="entry name" value="AraC_XylS_family_regulators"/>
</dbReference>
<evidence type="ECO:0000256" key="3">
    <source>
        <dbReference type="ARBA" id="ARBA00023163"/>
    </source>
</evidence>
<dbReference type="SUPFAM" id="SSF46689">
    <property type="entry name" value="Homeodomain-like"/>
    <property type="match status" value="2"/>
</dbReference>
<evidence type="ECO:0000256" key="4">
    <source>
        <dbReference type="SAM" id="MobiDB-lite"/>
    </source>
</evidence>
<keyword evidence="7" id="KW-1185">Reference proteome</keyword>
<dbReference type="Gene3D" id="1.10.10.60">
    <property type="entry name" value="Homeodomain-like"/>
    <property type="match status" value="1"/>
</dbReference>
<gene>
    <name evidence="6" type="ORF">J2800_002284</name>
</gene>
<dbReference type="Proteomes" id="UP001262754">
    <property type="component" value="Unassembled WGS sequence"/>
</dbReference>
<accession>A0ABU1MZD1</accession>
<evidence type="ECO:0000313" key="7">
    <source>
        <dbReference type="Proteomes" id="UP001262754"/>
    </source>
</evidence>
<dbReference type="Pfam" id="PF12833">
    <property type="entry name" value="HTH_18"/>
    <property type="match status" value="1"/>
</dbReference>
<dbReference type="InterPro" id="IPR009057">
    <property type="entry name" value="Homeodomain-like_sf"/>
</dbReference>
<name>A0ABU1MZD1_9CAUL</name>
<feature type="domain" description="HTH araC/xylS-type" evidence="5">
    <location>
        <begin position="268"/>
        <end position="370"/>
    </location>
</feature>
<dbReference type="EMBL" id="JAVDRL010000006">
    <property type="protein sequence ID" value="MDR6531537.1"/>
    <property type="molecule type" value="Genomic_DNA"/>
</dbReference>
<feature type="compositionally biased region" description="Polar residues" evidence="4">
    <location>
        <begin position="13"/>
        <end position="25"/>
    </location>
</feature>
<keyword evidence="2" id="KW-0238">DNA-binding</keyword>
<dbReference type="RefSeq" id="WP_310031523.1">
    <property type="nucleotide sequence ID" value="NZ_JAVDRL010000006.1"/>
</dbReference>
<feature type="region of interest" description="Disordered" evidence="4">
    <location>
        <begin position="1"/>
        <end position="39"/>
    </location>
</feature>
<sequence length="378" mass="40550">MDNESAKDPHLRSWSSTDWRQNETVTPVDGDPSDDGLVAGTLDERRSFGARSAAVVLGQVVARETQGAHEVWAHAAGRDLAVTQLTPEPCRGHLLRATLGDMGFDAGAFDGDLRVRGIIDQKAFSLVSVMEQEGVLNQWGHLVEEGDIIAIPPGGELDGRFQGHVAYAVVTAPWDLLMQRAEAFEGLAEPGFWTGPAIYSPPPEARAACKRVLQGCSSLLRALGGGVPSSAVAFLRNELLDGVLTAVAKVQVGGGRRQGVLNAARIVRGAEDFVEGGGARQAVQIEDICLALNISRRTLYRAFHDLLGISPKAYLRLKAMSAARARLLDAGDRPTTVTQVALDQGFWELGRFAGAYRAMFGESPSETLRTAQGDSLRR</sequence>
<feature type="compositionally biased region" description="Basic and acidic residues" evidence="4">
    <location>
        <begin position="1"/>
        <end position="11"/>
    </location>
</feature>
<dbReference type="InterPro" id="IPR018060">
    <property type="entry name" value="HTH_AraC"/>
</dbReference>
<protein>
    <submittedName>
        <fullName evidence="6">AraC family ethanolamine operon transcriptional activator</fullName>
    </submittedName>
</protein>